<name>A0A6C0APU5_9ZZZZ</name>
<dbReference type="EMBL" id="MN740760">
    <property type="protein sequence ID" value="QHS81849.1"/>
    <property type="molecule type" value="Genomic_DNA"/>
</dbReference>
<evidence type="ECO:0000313" key="2">
    <source>
        <dbReference type="EMBL" id="QHS81849.1"/>
    </source>
</evidence>
<accession>A0A6C0APU5</accession>
<feature type="transmembrane region" description="Helical" evidence="1">
    <location>
        <begin position="108"/>
        <end position="128"/>
    </location>
</feature>
<protein>
    <submittedName>
        <fullName evidence="2">Uncharacterized protein</fullName>
    </submittedName>
</protein>
<dbReference type="AlphaFoldDB" id="A0A6C0APU5"/>
<proteinExistence type="predicted"/>
<organism evidence="2">
    <name type="scientific">viral metagenome</name>
    <dbReference type="NCBI Taxonomy" id="1070528"/>
    <lineage>
        <taxon>unclassified sequences</taxon>
        <taxon>metagenomes</taxon>
        <taxon>organismal metagenomes</taxon>
    </lineage>
</organism>
<sequence>MGDVSGTDISSAENSTNTENTIVKVDLQSSDAPPYMIRIQMDPSNIPVATMESSGPRQFLYSQVENTFNESYNPKTSNNSTICDIIAVYIKGQKILYTEAKTHCEQRLTFLMLPAIFITVLCSVLGAGMSSYSYGSTITSSLNGLNAFILALISYLKLDTRAEAHRTSAYKFDKLQSYVEFTSGKVLFVNKAANDIVKVIEDIEKKVQEIKETNQFVLPEKIRHNYPKLCGINVFAEVKKIQNKDTLNTNILKDMYNQRETIQHRIKNGKGTVNDESNLQIVIENIKAQTNMIIAAKDEYLKIDNDFEEEMKVNRESMHGWFQCLGCLKV</sequence>
<reference evidence="2" key="1">
    <citation type="journal article" date="2020" name="Nature">
        <title>Giant virus diversity and host interactions through global metagenomics.</title>
        <authorList>
            <person name="Schulz F."/>
            <person name="Roux S."/>
            <person name="Paez-Espino D."/>
            <person name="Jungbluth S."/>
            <person name="Walsh D.A."/>
            <person name="Denef V.J."/>
            <person name="McMahon K.D."/>
            <person name="Konstantinidis K.T."/>
            <person name="Eloe-Fadrosh E.A."/>
            <person name="Kyrpides N.C."/>
            <person name="Woyke T."/>
        </authorList>
    </citation>
    <scope>NUCLEOTIDE SEQUENCE</scope>
    <source>
        <strain evidence="2">GVMAG-S-1101164-72</strain>
    </source>
</reference>
<evidence type="ECO:0000256" key="1">
    <source>
        <dbReference type="SAM" id="Phobius"/>
    </source>
</evidence>
<feature type="transmembrane region" description="Helical" evidence="1">
    <location>
        <begin position="134"/>
        <end position="156"/>
    </location>
</feature>
<keyword evidence="1" id="KW-1133">Transmembrane helix</keyword>
<keyword evidence="1" id="KW-0812">Transmembrane</keyword>
<keyword evidence="1" id="KW-0472">Membrane</keyword>